<dbReference type="Pfam" id="PF03724">
    <property type="entry name" value="META"/>
    <property type="match status" value="1"/>
</dbReference>
<feature type="signal peptide" evidence="1">
    <location>
        <begin position="1"/>
        <end position="27"/>
    </location>
</feature>
<keyword evidence="1" id="KW-0732">Signal</keyword>
<dbReference type="PANTHER" id="PTHR38013">
    <property type="entry name" value="GLYCOPROTEIN/POLYSACCHARIDE METABOLISM"/>
    <property type="match status" value="1"/>
</dbReference>
<feature type="chain" id="PRO_5036955195" description="DUF306 domain-containing protein" evidence="1">
    <location>
        <begin position="28"/>
        <end position="258"/>
    </location>
</feature>
<dbReference type="InterPro" id="IPR053196">
    <property type="entry name" value="Lipoprotein_YbaY-like"/>
</dbReference>
<keyword evidence="4" id="KW-1185">Reference proteome</keyword>
<name>A0A916UBE8_9HYPH</name>
<dbReference type="PANTHER" id="PTHR38013:SF1">
    <property type="entry name" value="GLYCOPROTEIN_POLYSACCHARIDE METABOLISM"/>
    <property type="match status" value="1"/>
</dbReference>
<accession>A0A916UBE8</accession>
<evidence type="ECO:0000256" key="1">
    <source>
        <dbReference type="SAM" id="SignalP"/>
    </source>
</evidence>
<evidence type="ECO:0000259" key="2">
    <source>
        <dbReference type="Pfam" id="PF03724"/>
    </source>
</evidence>
<evidence type="ECO:0000313" key="4">
    <source>
        <dbReference type="Proteomes" id="UP000637002"/>
    </source>
</evidence>
<feature type="domain" description="DUF306" evidence="2">
    <location>
        <begin position="151"/>
        <end position="255"/>
    </location>
</feature>
<reference evidence="3" key="2">
    <citation type="submission" date="2020-09" db="EMBL/GenBank/DDBJ databases">
        <authorList>
            <person name="Sun Q."/>
            <person name="Zhou Y."/>
        </authorList>
    </citation>
    <scope>NUCLEOTIDE SEQUENCE</scope>
    <source>
        <strain evidence="3">CGMCC 1.12919</strain>
    </source>
</reference>
<organism evidence="3 4">
    <name type="scientific">Chelatococcus reniformis</name>
    <dbReference type="NCBI Taxonomy" id="1494448"/>
    <lineage>
        <taxon>Bacteria</taxon>
        <taxon>Pseudomonadati</taxon>
        <taxon>Pseudomonadota</taxon>
        <taxon>Alphaproteobacteria</taxon>
        <taxon>Hyphomicrobiales</taxon>
        <taxon>Chelatococcaceae</taxon>
        <taxon>Chelatococcus</taxon>
    </lineage>
</organism>
<comment type="caution">
    <text evidence="3">The sequence shown here is derived from an EMBL/GenBank/DDBJ whole genome shotgun (WGS) entry which is preliminary data.</text>
</comment>
<protein>
    <recommendedName>
        <fullName evidence="2">DUF306 domain-containing protein</fullName>
    </recommendedName>
</protein>
<gene>
    <name evidence="3" type="ORF">GCM10010994_25850</name>
</gene>
<dbReference type="Gene3D" id="2.40.128.270">
    <property type="match status" value="1"/>
</dbReference>
<dbReference type="InterPro" id="IPR038670">
    <property type="entry name" value="HslJ-like_sf"/>
</dbReference>
<dbReference type="AlphaFoldDB" id="A0A916UBE8"/>
<dbReference type="Proteomes" id="UP000637002">
    <property type="component" value="Unassembled WGS sequence"/>
</dbReference>
<proteinExistence type="predicted"/>
<dbReference type="EMBL" id="BMGG01000004">
    <property type="protein sequence ID" value="GGC66054.1"/>
    <property type="molecule type" value="Genomic_DNA"/>
</dbReference>
<dbReference type="Pfam" id="PF09619">
    <property type="entry name" value="YscW"/>
    <property type="match status" value="1"/>
</dbReference>
<reference evidence="3" key="1">
    <citation type="journal article" date="2014" name="Int. J. Syst. Evol. Microbiol.">
        <title>Complete genome sequence of Corynebacterium casei LMG S-19264T (=DSM 44701T), isolated from a smear-ripened cheese.</title>
        <authorList>
            <consortium name="US DOE Joint Genome Institute (JGI-PGF)"/>
            <person name="Walter F."/>
            <person name="Albersmeier A."/>
            <person name="Kalinowski J."/>
            <person name="Ruckert C."/>
        </authorList>
    </citation>
    <scope>NUCLEOTIDE SEQUENCE</scope>
    <source>
        <strain evidence="3">CGMCC 1.12919</strain>
    </source>
</reference>
<dbReference type="InterPro" id="IPR005184">
    <property type="entry name" value="DUF306_Meta_HslJ"/>
</dbReference>
<sequence length="258" mass="27541">MHSMNRRAALAAVAAFGLLGYSAVAGAKPASLSGTVFYRERMALPPGAVVEVTLEDVSRADAPAGIIARESISPSGQVPVPYTLTFDDAAIRPGRSYALRARILVDGALWFTSTTRHSIFAGGANRTDILVQRVRTRVRPRARARAAAHPAGRWLAEDIRGAGVIDRLQSVLEIAADGRVSGSGGCNRMSGRATITGDRISFGPLASTNMACTPAAMNQETKFFAALAGARAWRVDPKRRKLVLLDGENRPLVVFTRM</sequence>
<dbReference type="InterPro" id="IPR039366">
    <property type="entry name" value="Pilotin"/>
</dbReference>
<evidence type="ECO:0000313" key="3">
    <source>
        <dbReference type="EMBL" id="GGC66054.1"/>
    </source>
</evidence>